<dbReference type="Gene3D" id="3.30.310.70">
    <property type="entry name" value="TT1751-like domain"/>
    <property type="match status" value="1"/>
</dbReference>
<evidence type="ECO:0000313" key="2">
    <source>
        <dbReference type="EMBL" id="RIJ24744.1"/>
    </source>
</evidence>
<reference evidence="2 3" key="1">
    <citation type="submission" date="2018-08" db="EMBL/GenBank/DDBJ databases">
        <title>Henriciella mobilis sp. nov., isolated from seawater.</title>
        <authorList>
            <person name="Cheng H."/>
            <person name="Wu Y.-H."/>
            <person name="Xu X.-W."/>
            <person name="Guo L.-L."/>
        </authorList>
    </citation>
    <scope>NUCLEOTIDE SEQUENCE [LARGE SCALE GENOMIC DNA]</scope>
    <source>
        <strain evidence="2 3">CCUG66934</strain>
    </source>
</reference>
<feature type="domain" description="DUF302" evidence="1">
    <location>
        <begin position="110"/>
        <end position="166"/>
    </location>
</feature>
<gene>
    <name evidence="2" type="ORF">D1224_07440</name>
</gene>
<dbReference type="EMBL" id="QWGB01000005">
    <property type="protein sequence ID" value="RIJ24744.1"/>
    <property type="molecule type" value="Genomic_DNA"/>
</dbReference>
<dbReference type="PANTHER" id="PTHR38342:SF2">
    <property type="entry name" value="INNER MEMBRANE OR EXPORTED"/>
    <property type="match status" value="1"/>
</dbReference>
<dbReference type="InterPro" id="IPR035923">
    <property type="entry name" value="TT1751-like_sf"/>
</dbReference>
<dbReference type="AlphaFoldDB" id="A0A399R2I1"/>
<dbReference type="OrthoDB" id="9799367at2"/>
<accession>A0A399R2I1</accession>
<dbReference type="InterPro" id="IPR005180">
    <property type="entry name" value="DUF302"/>
</dbReference>
<comment type="caution">
    <text evidence="2">The sequence shown here is derived from an EMBL/GenBank/DDBJ whole genome shotgun (WGS) entry which is preliminary data.</text>
</comment>
<proteinExistence type="predicted"/>
<dbReference type="SUPFAM" id="SSF103247">
    <property type="entry name" value="TT1751-like"/>
    <property type="match status" value="1"/>
</dbReference>
<name>A0A399R2I1_9PROT</name>
<dbReference type="PANTHER" id="PTHR38342">
    <property type="entry name" value="SLR5037 PROTEIN"/>
    <property type="match status" value="1"/>
</dbReference>
<dbReference type="Pfam" id="PF03625">
    <property type="entry name" value="DUF302"/>
    <property type="match status" value="1"/>
</dbReference>
<keyword evidence="3" id="KW-1185">Reference proteome</keyword>
<dbReference type="CDD" id="cd14797">
    <property type="entry name" value="DUF302"/>
    <property type="match status" value="1"/>
</dbReference>
<evidence type="ECO:0000313" key="3">
    <source>
        <dbReference type="Proteomes" id="UP000265431"/>
    </source>
</evidence>
<organism evidence="2 3">
    <name type="scientific">Henriciella barbarensis</name>
    <dbReference type="NCBI Taxonomy" id="86342"/>
    <lineage>
        <taxon>Bacteria</taxon>
        <taxon>Pseudomonadati</taxon>
        <taxon>Pseudomonadota</taxon>
        <taxon>Alphaproteobacteria</taxon>
        <taxon>Hyphomonadales</taxon>
        <taxon>Hyphomonadaceae</taxon>
        <taxon>Henriciella</taxon>
    </lineage>
</organism>
<dbReference type="Proteomes" id="UP000265431">
    <property type="component" value="Unassembled WGS sequence"/>
</dbReference>
<protein>
    <submittedName>
        <fullName evidence="2">DUF302 domain-containing protein</fullName>
    </submittedName>
</protein>
<evidence type="ECO:0000259" key="1">
    <source>
        <dbReference type="Pfam" id="PF03625"/>
    </source>
</evidence>
<sequence>MAPDITHRLLLFARPRLNVSTRLRVAKVQDGKQGPQMKQALLAAAAVAAVSLSACQTCITQSQPVISPELTDQPAAQALIAEDSANDFAVTVSKLRAALEKRPLTIFAMVDHSKGAADAGLELAPSTLFIFGNPKAGTPLMQANPALGVELPMKMLVIETSSGVQVLRQNIDALLDQYGVAPDSVNAGKIEDTLSGIVAEATG</sequence>